<name>A0A3Q1FLZ7_9TELE</name>
<dbReference type="Pfam" id="PF00335">
    <property type="entry name" value="Tetraspanin"/>
    <property type="match status" value="1"/>
</dbReference>
<proteinExistence type="predicted"/>
<comment type="subcellular location">
    <subcellularLocation>
        <location evidence="1">Endomembrane system</location>
        <topology evidence="1">Multi-pass membrane protein</topology>
    </subcellularLocation>
</comment>
<evidence type="ECO:0000256" key="1">
    <source>
        <dbReference type="ARBA" id="ARBA00004127"/>
    </source>
</evidence>
<feature type="transmembrane region" description="Helical" evidence="6">
    <location>
        <begin position="12"/>
        <end position="35"/>
    </location>
</feature>
<dbReference type="PANTHER" id="PTHR19282">
    <property type="entry name" value="TETRASPANIN"/>
    <property type="match status" value="1"/>
</dbReference>
<dbReference type="STRING" id="80966.ENSAPOP00000018158"/>
<dbReference type="Ensembl" id="ENSAPOT00000027652.1">
    <property type="protein sequence ID" value="ENSAPOP00000018158.1"/>
    <property type="gene ID" value="ENSAPOG00000021482.1"/>
</dbReference>
<reference evidence="7" key="2">
    <citation type="submission" date="2025-09" db="UniProtKB">
        <authorList>
            <consortium name="Ensembl"/>
        </authorList>
    </citation>
    <scope>IDENTIFICATION</scope>
</reference>
<dbReference type="GeneTree" id="ENSGT00940000155083"/>
<keyword evidence="4 6" id="KW-0472">Membrane</keyword>
<dbReference type="GO" id="GO:0012505">
    <property type="term" value="C:endomembrane system"/>
    <property type="evidence" value="ECO:0007669"/>
    <property type="project" value="UniProtKB-SubCell"/>
</dbReference>
<dbReference type="SUPFAM" id="SSF48652">
    <property type="entry name" value="Tetraspanin"/>
    <property type="match status" value="1"/>
</dbReference>
<reference evidence="7" key="1">
    <citation type="submission" date="2025-08" db="UniProtKB">
        <authorList>
            <consortium name="Ensembl"/>
        </authorList>
    </citation>
    <scope>IDENTIFICATION</scope>
</reference>
<dbReference type="Proteomes" id="UP000257200">
    <property type="component" value="Unplaced"/>
</dbReference>
<dbReference type="AlphaFoldDB" id="A0A3Q1FLZ7"/>
<dbReference type="InterPro" id="IPR018499">
    <property type="entry name" value="Tetraspanin/Peripherin"/>
</dbReference>
<dbReference type="PANTHER" id="PTHR19282:SF216">
    <property type="entry name" value="TETRASPANIN-1"/>
    <property type="match status" value="1"/>
</dbReference>
<evidence type="ECO:0000256" key="5">
    <source>
        <dbReference type="ARBA" id="ARBA00023180"/>
    </source>
</evidence>
<evidence type="ECO:0000256" key="3">
    <source>
        <dbReference type="ARBA" id="ARBA00022989"/>
    </source>
</evidence>
<dbReference type="PRINTS" id="PR00259">
    <property type="entry name" value="TMFOUR"/>
</dbReference>
<keyword evidence="8" id="KW-1185">Reference proteome</keyword>
<dbReference type="GO" id="GO:0005886">
    <property type="term" value="C:plasma membrane"/>
    <property type="evidence" value="ECO:0007669"/>
    <property type="project" value="TreeGrafter"/>
</dbReference>
<feature type="transmembrane region" description="Helical" evidence="6">
    <location>
        <begin position="87"/>
        <end position="110"/>
    </location>
</feature>
<protein>
    <submittedName>
        <fullName evidence="7">CD9 antigen-like</fullName>
    </submittedName>
</protein>
<evidence type="ECO:0000313" key="8">
    <source>
        <dbReference type="Proteomes" id="UP000257200"/>
    </source>
</evidence>
<keyword evidence="3 6" id="KW-1133">Transmembrane helix</keyword>
<feature type="transmembrane region" description="Helical" evidence="6">
    <location>
        <begin position="55"/>
        <end position="75"/>
    </location>
</feature>
<dbReference type="Gene3D" id="1.10.1450.10">
    <property type="entry name" value="Tetraspanin"/>
    <property type="match status" value="1"/>
</dbReference>
<organism evidence="7 8">
    <name type="scientific">Acanthochromis polyacanthus</name>
    <name type="common">spiny chromis</name>
    <dbReference type="NCBI Taxonomy" id="80966"/>
    <lineage>
        <taxon>Eukaryota</taxon>
        <taxon>Metazoa</taxon>
        <taxon>Chordata</taxon>
        <taxon>Craniata</taxon>
        <taxon>Vertebrata</taxon>
        <taxon>Euteleostomi</taxon>
        <taxon>Actinopterygii</taxon>
        <taxon>Neopterygii</taxon>
        <taxon>Teleostei</taxon>
        <taxon>Neoteleostei</taxon>
        <taxon>Acanthomorphata</taxon>
        <taxon>Ovalentaria</taxon>
        <taxon>Pomacentridae</taxon>
        <taxon>Acanthochromis</taxon>
    </lineage>
</organism>
<evidence type="ECO:0000256" key="6">
    <source>
        <dbReference type="SAM" id="Phobius"/>
    </source>
</evidence>
<evidence type="ECO:0000256" key="2">
    <source>
        <dbReference type="ARBA" id="ARBA00022692"/>
    </source>
</evidence>
<keyword evidence="2 6" id="KW-0812">Transmembrane</keyword>
<dbReference type="InterPro" id="IPR008952">
    <property type="entry name" value="Tetraspanin_EC2_sf"/>
</dbReference>
<evidence type="ECO:0000313" key="7">
    <source>
        <dbReference type="Ensembl" id="ENSAPOP00000018158.1"/>
    </source>
</evidence>
<accession>A0A3Q1FLZ7</accession>
<sequence length="297" mass="32496">MALDGCGVFCKYILVVFNIIFAVVGLAFFGLGLWLRFSDNTRGIFEIEQLNSSAFVIGVTVLIVLGAVMLIVVTFGDYGACNEKRCALQVFSFLLAFLATGEIIVGVLAYTQRDEVGLRIAEFYTSMYTLYAASGDPAIAVTLTFIHNALHCCGVTGVKLIEIVKDTCPKPDGILEHLAMPNCPLTIAQVFDSRAPLVMGIFMGTGALLVRKCCTFLYLDPKPKFCLKCFVKLRCFSPTHLHYYPLTQSTRSDQKVHILVVVCCLHGAPQSEFRLLRGTAVKAAGLVHAQTKGEMKT</sequence>
<evidence type="ECO:0000256" key="4">
    <source>
        <dbReference type="ARBA" id="ARBA00023136"/>
    </source>
</evidence>
<dbReference type="InParanoid" id="A0A3Q1FLZ7"/>
<keyword evidence="5" id="KW-0325">Glycoprotein</keyword>